<evidence type="ECO:0000313" key="3">
    <source>
        <dbReference type="Proteomes" id="UP000306585"/>
    </source>
</evidence>
<dbReference type="EMBL" id="VBRY01000001">
    <property type="protein sequence ID" value="TLS69188.1"/>
    <property type="molecule type" value="Genomic_DNA"/>
</dbReference>
<reference evidence="2 3" key="1">
    <citation type="journal article" date="2019" name="Appl. Environ. Microbiol.">
        <title>Environmental Evidence and Genomic Insight of Iron-oxidizing Bacteria Preference Towards More Corrosion Resistant Stainless Steel at Higher Salinities.</title>
        <authorList>
            <person name="Garrison C.E."/>
            <person name="Price K.A."/>
            <person name="Field E.K."/>
        </authorList>
    </citation>
    <scope>NUCLEOTIDE SEQUENCE [LARGE SCALE GENOMIC DNA]</scope>
    <source>
        <strain evidence="2 3">P3</strain>
    </source>
</reference>
<gene>
    <name evidence="2" type="ORF">FEF65_01510</name>
</gene>
<keyword evidence="1" id="KW-0812">Transmembrane</keyword>
<dbReference type="InterPro" id="IPR012902">
    <property type="entry name" value="N_methyl_site"/>
</dbReference>
<keyword evidence="1" id="KW-1133">Transmembrane helix</keyword>
<dbReference type="Proteomes" id="UP000306585">
    <property type="component" value="Unassembled WGS sequence"/>
</dbReference>
<organism evidence="2 3">
    <name type="scientific">Mariprofundus erugo</name>
    <dbReference type="NCBI Taxonomy" id="2528639"/>
    <lineage>
        <taxon>Bacteria</taxon>
        <taxon>Pseudomonadati</taxon>
        <taxon>Pseudomonadota</taxon>
        <taxon>Candidatius Mariprofundia</taxon>
        <taxon>Mariprofundales</taxon>
        <taxon>Mariprofundaceae</taxon>
        <taxon>Mariprofundus</taxon>
    </lineage>
</organism>
<dbReference type="InterPro" id="IPR045584">
    <property type="entry name" value="Pilin-like"/>
</dbReference>
<name>A0A5R9GUM8_9PROT</name>
<dbReference type="RefSeq" id="WP_138238002.1">
    <property type="nucleotide sequence ID" value="NZ_VBRY01000001.1"/>
</dbReference>
<feature type="transmembrane region" description="Helical" evidence="1">
    <location>
        <begin position="7"/>
        <end position="30"/>
    </location>
</feature>
<accession>A0A5R9GUM8</accession>
<comment type="caution">
    <text evidence="2">The sequence shown here is derived from an EMBL/GenBank/DDBJ whole genome shotgun (WGS) entry which is preliminary data.</text>
</comment>
<dbReference type="Pfam" id="PF07963">
    <property type="entry name" value="N_methyl"/>
    <property type="match status" value="1"/>
</dbReference>
<sequence>MRSARQAYGFTLIEMIGVLAIMSVFAAMVVPNLIKRLDISYADAETKTLNNLALDLEQYILTKRRIPSVAGGEVLVTPVGAVAGPWFQELAAQSALPPTKIQQNEKGINRIYYIDPGFFTLGGAFLGYDQNAAAVAAVPTFPIAAPNSPRIMIVSDLQPAAVARPAALTAAQFQAVWDQPQQGNPAAALPPIVEGDSVVIKRINLSYLFNHVLLQNNVNNVLAPSYRVEGQPVAAPILLPNAAAAMVPTDLYLMPGTRVSLYAEGAVPVLQQEFLVNGFASYRYDQVVAPVLNAAGAVVTPGQNAWFRN</sequence>
<keyword evidence="3" id="KW-1185">Reference proteome</keyword>
<keyword evidence="1" id="KW-0472">Membrane</keyword>
<dbReference type="OrthoDB" id="9819102at2"/>
<evidence type="ECO:0000313" key="2">
    <source>
        <dbReference type="EMBL" id="TLS69188.1"/>
    </source>
</evidence>
<dbReference type="SUPFAM" id="SSF54523">
    <property type="entry name" value="Pili subunits"/>
    <property type="match status" value="1"/>
</dbReference>
<dbReference type="AlphaFoldDB" id="A0A5R9GUM8"/>
<dbReference type="NCBIfam" id="TIGR02532">
    <property type="entry name" value="IV_pilin_GFxxxE"/>
    <property type="match status" value="1"/>
</dbReference>
<evidence type="ECO:0000256" key="1">
    <source>
        <dbReference type="SAM" id="Phobius"/>
    </source>
</evidence>
<dbReference type="Gene3D" id="3.30.700.10">
    <property type="entry name" value="Glycoprotein, Type 4 Pilin"/>
    <property type="match status" value="1"/>
</dbReference>
<proteinExistence type="predicted"/>
<protein>
    <submittedName>
        <fullName evidence="2">Type II secretion system protein</fullName>
    </submittedName>
</protein>